<proteinExistence type="predicted"/>
<protein>
    <recommendedName>
        <fullName evidence="3">DUF4390 domain-containing protein</fullName>
    </recommendedName>
</protein>
<dbReference type="AlphaFoldDB" id="A0A8J7QQ96"/>
<dbReference type="EMBL" id="JAFREP010000045">
    <property type="protein sequence ID" value="MBO1322910.1"/>
    <property type="molecule type" value="Genomic_DNA"/>
</dbReference>
<evidence type="ECO:0000313" key="2">
    <source>
        <dbReference type="Proteomes" id="UP000664417"/>
    </source>
</evidence>
<dbReference type="Proteomes" id="UP000664417">
    <property type="component" value="Unassembled WGS sequence"/>
</dbReference>
<dbReference type="RefSeq" id="WP_207862882.1">
    <property type="nucleotide sequence ID" value="NZ_JAFREP010000045.1"/>
</dbReference>
<sequence length="200" mass="22853">MWLLVWFALTWAQNPAADAQPRLDPSRNELRLSLSGAFLDEEEVRGYLESGLTTSLLVRIQFRDKEGRLKKGAARVDLRYEPWDAVYFADVWDLNGKRTQEKLTDRDALHLWWRSLQLAVFRDPAGVACRQTRVSLEVLPFSAKEQNHARQWISEVGSGKIAERAGGSGDIELVNVLVATSMKRKPLMRFAWRIPCEDGL</sequence>
<keyword evidence="2" id="KW-1185">Reference proteome</keyword>
<comment type="caution">
    <text evidence="1">The sequence shown here is derived from an EMBL/GenBank/DDBJ whole genome shotgun (WGS) entry which is preliminary data.</text>
</comment>
<name>A0A8J7QQ96_9BACT</name>
<evidence type="ECO:0008006" key="3">
    <source>
        <dbReference type="Google" id="ProtNLM"/>
    </source>
</evidence>
<organism evidence="1 2">
    <name type="scientific">Acanthopleuribacter pedis</name>
    <dbReference type="NCBI Taxonomy" id="442870"/>
    <lineage>
        <taxon>Bacteria</taxon>
        <taxon>Pseudomonadati</taxon>
        <taxon>Acidobacteriota</taxon>
        <taxon>Holophagae</taxon>
        <taxon>Acanthopleuribacterales</taxon>
        <taxon>Acanthopleuribacteraceae</taxon>
        <taxon>Acanthopleuribacter</taxon>
    </lineage>
</organism>
<accession>A0A8J7QQ96</accession>
<gene>
    <name evidence="1" type="ORF">J3U88_30880</name>
</gene>
<reference evidence="1" key="1">
    <citation type="submission" date="2021-03" db="EMBL/GenBank/DDBJ databases">
        <authorList>
            <person name="Wang G."/>
        </authorList>
    </citation>
    <scope>NUCLEOTIDE SEQUENCE</scope>
    <source>
        <strain evidence="1">KCTC 12899</strain>
    </source>
</reference>
<evidence type="ECO:0000313" key="1">
    <source>
        <dbReference type="EMBL" id="MBO1322910.1"/>
    </source>
</evidence>